<gene>
    <name evidence="2" type="primary">speB_2</name>
    <name evidence="2" type="ORF">MSTE_04385</name>
</gene>
<dbReference type="EMBL" id="AP018165">
    <property type="protein sequence ID" value="BAX99679.1"/>
    <property type="molecule type" value="Genomic_DNA"/>
</dbReference>
<organism evidence="2 3">
    <name type="scientific">[Mycobacterium] stephanolepidis</name>
    <dbReference type="NCBI Taxonomy" id="1520670"/>
    <lineage>
        <taxon>Bacteria</taxon>
        <taxon>Bacillati</taxon>
        <taxon>Actinomycetota</taxon>
        <taxon>Actinomycetes</taxon>
        <taxon>Mycobacteriales</taxon>
        <taxon>Mycobacteriaceae</taxon>
        <taxon>Mycobacteroides</taxon>
    </lineage>
</organism>
<dbReference type="Proteomes" id="UP000217954">
    <property type="component" value="Chromosome"/>
</dbReference>
<keyword evidence="2" id="KW-0378">Hydrolase</keyword>
<sequence>MSPAYDHAELTVNAAHRVVFEALSGMAARRRDKAGANPGPPSPQSR</sequence>
<evidence type="ECO:0000256" key="1">
    <source>
        <dbReference type="SAM" id="MobiDB-lite"/>
    </source>
</evidence>
<feature type="region of interest" description="Disordered" evidence="1">
    <location>
        <begin position="27"/>
        <end position="46"/>
    </location>
</feature>
<reference evidence="2 3" key="2">
    <citation type="journal article" date="2017" name="Int. J. Syst. Evol. Microbiol.">
        <title>Mycobacterium stephanolepidis sp. nov., a rapidly growing species related to Mycobacterium chelonae, isolated from marine teleost fish, Stephanolepis cirrhifer.</title>
        <authorList>
            <person name="Fukano H."/>
            <person name="Wada S."/>
            <person name="Kurata O."/>
            <person name="Katayama K."/>
            <person name="Fujiwara N."/>
            <person name="Hoshino Y."/>
        </authorList>
    </citation>
    <scope>NUCLEOTIDE SEQUENCE [LARGE SCALE GENOMIC DNA]</scope>
    <source>
        <strain evidence="2 3">NJB0901</strain>
    </source>
</reference>
<protein>
    <submittedName>
        <fullName evidence="2">Agmatinase</fullName>
        <ecNumber evidence="2">3.5.3.11</ecNumber>
    </submittedName>
</protein>
<name>A0A1Z4F3A3_9MYCO</name>
<evidence type="ECO:0000313" key="3">
    <source>
        <dbReference type="Proteomes" id="UP000217954"/>
    </source>
</evidence>
<accession>A0A1Z4F3A3</accession>
<keyword evidence="3" id="KW-1185">Reference proteome</keyword>
<proteinExistence type="predicted"/>
<reference evidence="3" key="1">
    <citation type="journal article" date="2017" name="Genome Announc.">
        <title>Complete Genome Sequence of Mycobacterium stephanolepidis.</title>
        <authorList>
            <person name="Fukano H."/>
            <person name="Yoshida M."/>
            <person name="Katayama Y."/>
            <person name="Omatsu T."/>
            <person name="Mizutani T."/>
            <person name="Kurata O."/>
            <person name="Wada S."/>
            <person name="Hoshino Y."/>
        </authorList>
    </citation>
    <scope>NUCLEOTIDE SEQUENCE [LARGE SCALE GENOMIC DNA]</scope>
    <source>
        <strain evidence="3">NJB0901</strain>
    </source>
</reference>
<dbReference type="GO" id="GO:0008783">
    <property type="term" value="F:agmatinase activity"/>
    <property type="evidence" value="ECO:0007669"/>
    <property type="project" value="UniProtKB-EC"/>
</dbReference>
<dbReference type="EC" id="3.5.3.11" evidence="2"/>
<evidence type="ECO:0000313" key="2">
    <source>
        <dbReference type="EMBL" id="BAX99679.1"/>
    </source>
</evidence>
<dbReference type="KEGG" id="mste:MSTE_04385"/>
<dbReference type="AlphaFoldDB" id="A0A1Z4F3A3"/>